<evidence type="ECO:0000256" key="3">
    <source>
        <dbReference type="ARBA" id="ARBA00022723"/>
    </source>
</evidence>
<dbReference type="PROSITE" id="PS00031">
    <property type="entry name" value="NUCLEAR_REC_DBD_1"/>
    <property type="match status" value="1"/>
</dbReference>
<dbReference type="GO" id="GO:0008270">
    <property type="term" value="F:zinc ion binding"/>
    <property type="evidence" value="ECO:0007669"/>
    <property type="project" value="UniProtKB-KW"/>
</dbReference>
<dbReference type="GO" id="GO:0005634">
    <property type="term" value="C:nucleus"/>
    <property type="evidence" value="ECO:0007669"/>
    <property type="project" value="UniProtKB-SubCell"/>
</dbReference>
<feature type="region of interest" description="Disordered" evidence="12">
    <location>
        <begin position="1"/>
        <end position="39"/>
    </location>
</feature>
<dbReference type="Proteomes" id="UP000053676">
    <property type="component" value="Unassembled WGS sequence"/>
</dbReference>
<feature type="compositionally biased region" description="Polar residues" evidence="12">
    <location>
        <begin position="26"/>
        <end position="39"/>
    </location>
</feature>
<dbReference type="InterPro" id="IPR001628">
    <property type="entry name" value="Znf_hrmn_rcpt"/>
</dbReference>
<keyword evidence="8 11" id="KW-0804">Transcription</keyword>
<evidence type="ECO:0000256" key="4">
    <source>
        <dbReference type="ARBA" id="ARBA00022771"/>
    </source>
</evidence>
<evidence type="ECO:0000256" key="5">
    <source>
        <dbReference type="ARBA" id="ARBA00022833"/>
    </source>
</evidence>
<accession>W2TK96</accession>
<feature type="domain" description="NR LBD" evidence="14">
    <location>
        <begin position="241"/>
        <end position="466"/>
    </location>
</feature>
<keyword evidence="9 11" id="KW-0675">Receptor</keyword>
<evidence type="ECO:0000313" key="15">
    <source>
        <dbReference type="EMBL" id="ETN81596.1"/>
    </source>
</evidence>
<sequence length="469" mass="53790">MSCILYMDPSPLSDPESLEPDDQCRTENTTKTASPESYSVSSTATSEKFTKFTMLTTRKPVKKFRNVRKSDMFSCAVCGDKPTGYHYDVLSCNGCKTFFRRTIINDRKFTCAKGGKCQFNRDFRCACRACRFEKCLKVGMNAKGIQFPNRTNDPIQNGKIESLTVSTDKDSSRESTALEEFCLHIPSSSRINTVSHFDLSSTDDFHLMNTIENLVSREHSTKDLRRLDYPIFCESTLKKVLKQPSIIGRRKFDKDSSNSQIDQYRENPIRFWMVADLFLAVEYAKTFKCFTNLCDSDQQKLLGHAGGLIQIASQAFYTLEQKEESITFPDGINALRLQLQNRRYQFEKFYRESYSRPVAVIRFLSMTREQFALFKAILLFSPNDLDLTPHGRTEIDVERERLTFILRKCLLRELGPSLGAEKLANILLAIASFVDISEKRRNYLEVCDLMSTVTLSSLAKGVYLKQFDL</sequence>
<dbReference type="SMART" id="SM00430">
    <property type="entry name" value="HOLI"/>
    <property type="match status" value="1"/>
</dbReference>
<dbReference type="PROSITE" id="PS51030">
    <property type="entry name" value="NUCLEAR_REC_DBD_2"/>
    <property type="match status" value="1"/>
</dbReference>
<dbReference type="GO" id="GO:0003700">
    <property type="term" value="F:DNA-binding transcription factor activity"/>
    <property type="evidence" value="ECO:0007669"/>
    <property type="project" value="InterPro"/>
</dbReference>
<evidence type="ECO:0000256" key="11">
    <source>
        <dbReference type="RuleBase" id="RU004334"/>
    </source>
</evidence>
<evidence type="ECO:0000313" key="16">
    <source>
        <dbReference type="Proteomes" id="UP000053676"/>
    </source>
</evidence>
<comment type="similarity">
    <text evidence="2 11">Belongs to the nuclear hormone receptor family.</text>
</comment>
<dbReference type="GO" id="GO:0000978">
    <property type="term" value="F:RNA polymerase II cis-regulatory region sequence-specific DNA binding"/>
    <property type="evidence" value="ECO:0007669"/>
    <property type="project" value="InterPro"/>
</dbReference>
<reference evidence="16" key="1">
    <citation type="journal article" date="2014" name="Nat. Genet.">
        <title>Genome of the human hookworm Necator americanus.</title>
        <authorList>
            <person name="Tang Y.T."/>
            <person name="Gao X."/>
            <person name="Rosa B.A."/>
            <person name="Abubucker S."/>
            <person name="Hallsworth-Pepin K."/>
            <person name="Martin J."/>
            <person name="Tyagi R."/>
            <person name="Heizer E."/>
            <person name="Zhang X."/>
            <person name="Bhonagiri-Palsikar V."/>
            <person name="Minx P."/>
            <person name="Warren W.C."/>
            <person name="Wang Q."/>
            <person name="Zhan B."/>
            <person name="Hotez P.J."/>
            <person name="Sternberg P.W."/>
            <person name="Dougall A."/>
            <person name="Gaze S.T."/>
            <person name="Mulvenna J."/>
            <person name="Sotillo J."/>
            <person name="Ranganathan S."/>
            <person name="Rabelo E.M."/>
            <person name="Wilson R.K."/>
            <person name="Felgner P.L."/>
            <person name="Bethony J."/>
            <person name="Hawdon J.M."/>
            <person name="Gasser R.B."/>
            <person name="Loukas A."/>
            <person name="Mitreva M."/>
        </authorList>
    </citation>
    <scope>NUCLEOTIDE SEQUENCE [LARGE SCALE GENOMIC DNA]</scope>
</reference>
<dbReference type="Pfam" id="PF00105">
    <property type="entry name" value="zf-C4"/>
    <property type="match status" value="1"/>
</dbReference>
<dbReference type="SUPFAM" id="SSF48508">
    <property type="entry name" value="Nuclear receptor ligand-binding domain"/>
    <property type="match status" value="1"/>
</dbReference>
<dbReference type="OrthoDB" id="5864640at2759"/>
<dbReference type="InterPro" id="IPR013088">
    <property type="entry name" value="Znf_NHR/GATA"/>
</dbReference>
<proteinExistence type="inferred from homology"/>
<keyword evidence="6 11" id="KW-0805">Transcription regulation</keyword>
<evidence type="ECO:0000256" key="10">
    <source>
        <dbReference type="ARBA" id="ARBA00023242"/>
    </source>
</evidence>
<name>W2TK96_NECAM</name>
<comment type="subcellular location">
    <subcellularLocation>
        <location evidence="1 11">Nucleus</location>
    </subcellularLocation>
</comment>
<keyword evidence="4 11" id="KW-0863">Zinc-finger</keyword>
<feature type="domain" description="Nuclear receptor" evidence="13">
    <location>
        <begin position="72"/>
        <end position="147"/>
    </location>
</feature>
<dbReference type="CDD" id="cd06960">
    <property type="entry name" value="NR_DBD_HNF4A"/>
    <property type="match status" value="1"/>
</dbReference>
<dbReference type="OMA" id="CLISHIG"/>
<dbReference type="SMART" id="SM00399">
    <property type="entry name" value="ZnF_C4"/>
    <property type="match status" value="1"/>
</dbReference>
<keyword evidence="5 11" id="KW-0862">Zinc</keyword>
<dbReference type="PANTHER" id="PTHR24083">
    <property type="entry name" value="NUCLEAR HORMONE RECEPTOR"/>
    <property type="match status" value="1"/>
</dbReference>
<keyword evidence="10 11" id="KW-0539">Nucleus</keyword>
<evidence type="ECO:0000256" key="8">
    <source>
        <dbReference type="ARBA" id="ARBA00023163"/>
    </source>
</evidence>
<dbReference type="PRINTS" id="PR00398">
    <property type="entry name" value="STRDHORMONER"/>
</dbReference>
<dbReference type="InterPro" id="IPR000536">
    <property type="entry name" value="Nucl_hrmn_rcpt_lig-bd"/>
</dbReference>
<evidence type="ECO:0000256" key="9">
    <source>
        <dbReference type="ARBA" id="ARBA00023170"/>
    </source>
</evidence>
<dbReference type="InterPro" id="IPR050274">
    <property type="entry name" value="Nuclear_hormone_rcpt_NR2"/>
</dbReference>
<keyword evidence="3 11" id="KW-0479">Metal-binding</keyword>
<gene>
    <name evidence="15" type="ORF">NECAME_08394</name>
</gene>
<keyword evidence="7 11" id="KW-0238">DNA-binding</keyword>
<dbReference type="Gene3D" id="3.30.50.10">
    <property type="entry name" value="Erythroid Transcription Factor GATA-1, subunit A"/>
    <property type="match status" value="1"/>
</dbReference>
<dbReference type="KEGG" id="nai:NECAME_08394"/>
<evidence type="ECO:0000259" key="13">
    <source>
        <dbReference type="PROSITE" id="PS51030"/>
    </source>
</evidence>
<evidence type="ECO:0000256" key="7">
    <source>
        <dbReference type="ARBA" id="ARBA00023125"/>
    </source>
</evidence>
<dbReference type="AlphaFoldDB" id="W2TK96"/>
<evidence type="ECO:0000256" key="1">
    <source>
        <dbReference type="ARBA" id="ARBA00004123"/>
    </source>
</evidence>
<keyword evidence="16" id="KW-1185">Reference proteome</keyword>
<dbReference type="PRINTS" id="PR00047">
    <property type="entry name" value="STROIDFINGER"/>
</dbReference>
<evidence type="ECO:0000259" key="14">
    <source>
        <dbReference type="PROSITE" id="PS51843"/>
    </source>
</evidence>
<dbReference type="EMBL" id="KI658687">
    <property type="protein sequence ID" value="ETN81596.1"/>
    <property type="molecule type" value="Genomic_DNA"/>
</dbReference>
<evidence type="ECO:0000256" key="12">
    <source>
        <dbReference type="SAM" id="MobiDB-lite"/>
    </source>
</evidence>
<dbReference type="SUPFAM" id="SSF57716">
    <property type="entry name" value="Glucocorticoid receptor-like (DNA-binding domain)"/>
    <property type="match status" value="1"/>
</dbReference>
<dbReference type="InterPro" id="IPR035500">
    <property type="entry name" value="NHR-like_dom_sf"/>
</dbReference>
<organism evidence="15 16">
    <name type="scientific">Necator americanus</name>
    <name type="common">Human hookworm</name>
    <dbReference type="NCBI Taxonomy" id="51031"/>
    <lineage>
        <taxon>Eukaryota</taxon>
        <taxon>Metazoa</taxon>
        <taxon>Ecdysozoa</taxon>
        <taxon>Nematoda</taxon>
        <taxon>Chromadorea</taxon>
        <taxon>Rhabditida</taxon>
        <taxon>Rhabditina</taxon>
        <taxon>Rhabditomorpha</taxon>
        <taxon>Strongyloidea</taxon>
        <taxon>Ancylostomatidae</taxon>
        <taxon>Bunostominae</taxon>
        <taxon>Necator</taxon>
    </lineage>
</organism>
<evidence type="ECO:0000256" key="2">
    <source>
        <dbReference type="ARBA" id="ARBA00005993"/>
    </source>
</evidence>
<dbReference type="InterPro" id="IPR001723">
    <property type="entry name" value="Nuclear_hrmn_rcpt"/>
</dbReference>
<dbReference type="Pfam" id="PF00104">
    <property type="entry name" value="Hormone_recep"/>
    <property type="match status" value="1"/>
</dbReference>
<dbReference type="InterPro" id="IPR049636">
    <property type="entry name" value="HNF4-like_DBD"/>
</dbReference>
<dbReference type="PROSITE" id="PS51843">
    <property type="entry name" value="NR_LBD"/>
    <property type="match status" value="1"/>
</dbReference>
<dbReference type="Gene3D" id="1.10.565.10">
    <property type="entry name" value="Retinoid X Receptor"/>
    <property type="match status" value="1"/>
</dbReference>
<dbReference type="FunFam" id="3.30.50.10:FF:000030">
    <property type="entry name" value="Nuclear Hormone Receptor family"/>
    <property type="match status" value="1"/>
</dbReference>
<evidence type="ECO:0000256" key="6">
    <source>
        <dbReference type="ARBA" id="ARBA00023015"/>
    </source>
</evidence>
<protein>
    <submittedName>
        <fullName evidence="15">Zinc finger, C4 type</fullName>
    </submittedName>
</protein>
<dbReference type="STRING" id="51031.W2TK96"/>